<feature type="transmembrane region" description="Helical" evidence="11">
    <location>
        <begin position="155"/>
        <end position="177"/>
    </location>
</feature>
<keyword evidence="8 11" id="KW-0472">Membrane</keyword>
<dbReference type="PANTHER" id="PTHR43298:SF2">
    <property type="entry name" value="FMN_FAD EXPORTER YEEO-RELATED"/>
    <property type="match status" value="1"/>
</dbReference>
<evidence type="ECO:0000256" key="9">
    <source>
        <dbReference type="ARBA" id="ARBA00031636"/>
    </source>
</evidence>
<evidence type="ECO:0000256" key="7">
    <source>
        <dbReference type="ARBA" id="ARBA00023065"/>
    </source>
</evidence>
<reference evidence="12 13" key="1">
    <citation type="submission" date="2012-02" db="EMBL/GenBank/DDBJ databases">
        <title>Complete genome sequence of Phycisphaera mikurensis NBRC 102666.</title>
        <authorList>
            <person name="Ankai A."/>
            <person name="Hosoyama A."/>
            <person name="Terui Y."/>
            <person name="Sekine M."/>
            <person name="Fukai R."/>
            <person name="Kato Y."/>
            <person name="Nakamura S."/>
            <person name="Yamada-Narita S."/>
            <person name="Kawakoshi A."/>
            <person name="Fukunaga Y."/>
            <person name="Yamazaki S."/>
            <person name="Fujita N."/>
        </authorList>
    </citation>
    <scope>NUCLEOTIDE SEQUENCE [LARGE SCALE GENOMIC DNA]</scope>
    <source>
        <strain evidence="13">NBRC 102666 / KCTC 22515 / FYK2301M01</strain>
    </source>
</reference>
<keyword evidence="3" id="KW-0050">Antiport</keyword>
<protein>
    <recommendedName>
        <fullName evidence="9">Multidrug-efflux transporter</fullName>
    </recommendedName>
</protein>
<evidence type="ECO:0000256" key="4">
    <source>
        <dbReference type="ARBA" id="ARBA00022475"/>
    </source>
</evidence>
<sequence>MRRAYGGPAGLPCSSPVPATDPPPNAPADLPPPLRVLLRIALPTIAALASRTVMSFADFLMVSRLGVDEQAAIVPATVVVFAVVSFGMGGMTAVSTLASQAFGRGDRADAGAWAWQGVWASLAFALAALAFWPFAGPLFAAAGHTPEVEALETGYVQIALLGVFPTVVAMAVSNFFTAVQRPAVTFWATVVANALNIGGNWVLIYGNLGAPALGMDGAAWATTAAAFLQAAILAGWMLRPRMRAAFATWPAPGPSRPRLRRMVKLGVPAGLQSGLEFLVFGFFIVGLVSGLGTVPAAASNIAFKFSEIAFMPCIGIGIAVTAVVGESLGAGDRGRARRAAAVAMRIAAAWVGFCGLLAFTAGPWIVGGVAADAEVAALGIVLLWIGVSFQWSDAVQFIYLGALRGAGDNRFPAVFTAFSATIVLLGGGWLATVLFDAYAVHMAWVALSAYVAAQAVAFWWRWRRGAWERIEA</sequence>
<keyword evidence="4" id="KW-1003">Cell membrane</keyword>
<dbReference type="GO" id="GO:0042910">
    <property type="term" value="F:xenobiotic transmembrane transporter activity"/>
    <property type="evidence" value="ECO:0007669"/>
    <property type="project" value="InterPro"/>
</dbReference>
<feature type="transmembrane region" description="Helical" evidence="11">
    <location>
        <begin position="308"/>
        <end position="330"/>
    </location>
</feature>
<dbReference type="GO" id="GO:0015297">
    <property type="term" value="F:antiporter activity"/>
    <property type="evidence" value="ECO:0007669"/>
    <property type="project" value="UniProtKB-KW"/>
</dbReference>
<evidence type="ECO:0000256" key="2">
    <source>
        <dbReference type="ARBA" id="ARBA00022448"/>
    </source>
</evidence>
<dbReference type="HOGENOM" id="CLU_012893_6_3_0"/>
<dbReference type="AlphaFoldDB" id="I0IAT8"/>
<feature type="transmembrane region" description="Helical" evidence="11">
    <location>
        <begin position="265"/>
        <end position="288"/>
    </location>
</feature>
<feature type="transmembrane region" description="Helical" evidence="11">
    <location>
        <begin position="110"/>
        <end position="135"/>
    </location>
</feature>
<keyword evidence="2" id="KW-0813">Transport</keyword>
<dbReference type="InterPro" id="IPR048279">
    <property type="entry name" value="MdtK-like"/>
</dbReference>
<organism evidence="12 13">
    <name type="scientific">Phycisphaera mikurensis (strain NBRC 102666 / KCTC 22515 / FYK2301M01)</name>
    <dbReference type="NCBI Taxonomy" id="1142394"/>
    <lineage>
        <taxon>Bacteria</taxon>
        <taxon>Pseudomonadati</taxon>
        <taxon>Planctomycetota</taxon>
        <taxon>Phycisphaerae</taxon>
        <taxon>Phycisphaerales</taxon>
        <taxon>Phycisphaeraceae</taxon>
        <taxon>Phycisphaera</taxon>
    </lineage>
</organism>
<evidence type="ECO:0000256" key="1">
    <source>
        <dbReference type="ARBA" id="ARBA00004651"/>
    </source>
</evidence>
<dbReference type="GO" id="GO:0005886">
    <property type="term" value="C:plasma membrane"/>
    <property type="evidence" value="ECO:0007669"/>
    <property type="project" value="UniProtKB-SubCell"/>
</dbReference>
<dbReference type="InterPro" id="IPR050222">
    <property type="entry name" value="MATE_MdtK"/>
</dbReference>
<feature type="region of interest" description="Disordered" evidence="10">
    <location>
        <begin position="1"/>
        <end position="28"/>
    </location>
</feature>
<dbReference type="PIRSF" id="PIRSF006603">
    <property type="entry name" value="DinF"/>
    <property type="match status" value="1"/>
</dbReference>
<evidence type="ECO:0000256" key="10">
    <source>
        <dbReference type="SAM" id="MobiDB-lite"/>
    </source>
</evidence>
<evidence type="ECO:0000256" key="8">
    <source>
        <dbReference type="ARBA" id="ARBA00023136"/>
    </source>
</evidence>
<keyword evidence="5 11" id="KW-0812">Transmembrane</keyword>
<proteinExistence type="predicted"/>
<dbReference type="CDD" id="cd13133">
    <property type="entry name" value="MATE_like_7"/>
    <property type="match status" value="1"/>
</dbReference>
<dbReference type="EMBL" id="AP012338">
    <property type="protein sequence ID" value="BAM02376.1"/>
    <property type="molecule type" value="Genomic_DNA"/>
</dbReference>
<accession>I0IAT8</accession>
<dbReference type="GO" id="GO:0006811">
    <property type="term" value="P:monoatomic ion transport"/>
    <property type="evidence" value="ECO:0007669"/>
    <property type="project" value="UniProtKB-KW"/>
</dbReference>
<keyword evidence="6 11" id="KW-1133">Transmembrane helix</keyword>
<dbReference type="PANTHER" id="PTHR43298">
    <property type="entry name" value="MULTIDRUG RESISTANCE PROTEIN NORM-RELATED"/>
    <property type="match status" value="1"/>
</dbReference>
<feature type="transmembrane region" description="Helical" evidence="11">
    <location>
        <begin position="73"/>
        <end position="98"/>
    </location>
</feature>
<feature type="transmembrane region" description="Helical" evidence="11">
    <location>
        <begin position="377"/>
        <end position="399"/>
    </location>
</feature>
<feature type="transmembrane region" description="Helical" evidence="11">
    <location>
        <begin position="40"/>
        <end position="61"/>
    </location>
</feature>
<evidence type="ECO:0000313" key="13">
    <source>
        <dbReference type="Proteomes" id="UP000007881"/>
    </source>
</evidence>
<feature type="transmembrane region" description="Helical" evidence="11">
    <location>
        <begin position="342"/>
        <end position="365"/>
    </location>
</feature>
<evidence type="ECO:0000256" key="11">
    <source>
        <dbReference type="SAM" id="Phobius"/>
    </source>
</evidence>
<dbReference type="NCBIfam" id="TIGR00797">
    <property type="entry name" value="matE"/>
    <property type="match status" value="1"/>
</dbReference>
<feature type="transmembrane region" description="Helical" evidence="11">
    <location>
        <begin position="411"/>
        <end position="432"/>
    </location>
</feature>
<feature type="compositionally biased region" description="Pro residues" evidence="10">
    <location>
        <begin position="19"/>
        <end position="28"/>
    </location>
</feature>
<keyword evidence="13" id="KW-1185">Reference proteome</keyword>
<evidence type="ECO:0000256" key="6">
    <source>
        <dbReference type="ARBA" id="ARBA00022989"/>
    </source>
</evidence>
<dbReference type="InterPro" id="IPR002528">
    <property type="entry name" value="MATE_fam"/>
</dbReference>
<feature type="transmembrane region" description="Helical" evidence="11">
    <location>
        <begin position="184"/>
        <end position="206"/>
    </location>
</feature>
<evidence type="ECO:0000256" key="5">
    <source>
        <dbReference type="ARBA" id="ARBA00022692"/>
    </source>
</evidence>
<dbReference type="KEGG" id="phm:PSMK_02170"/>
<dbReference type="Proteomes" id="UP000007881">
    <property type="component" value="Chromosome"/>
</dbReference>
<keyword evidence="7" id="KW-0406">Ion transport</keyword>
<dbReference type="STRING" id="1142394.PSMK_02170"/>
<evidence type="ECO:0000256" key="3">
    <source>
        <dbReference type="ARBA" id="ARBA00022449"/>
    </source>
</evidence>
<dbReference type="eggNOG" id="COG0534">
    <property type="taxonomic scope" value="Bacteria"/>
</dbReference>
<comment type="subcellular location">
    <subcellularLocation>
        <location evidence="1">Cell membrane</location>
        <topology evidence="1">Multi-pass membrane protein</topology>
    </subcellularLocation>
</comment>
<feature type="transmembrane region" description="Helical" evidence="11">
    <location>
        <begin position="438"/>
        <end position="460"/>
    </location>
</feature>
<gene>
    <name evidence="12" type="ordered locus">PSMK_02170</name>
</gene>
<dbReference type="Pfam" id="PF01554">
    <property type="entry name" value="MatE"/>
    <property type="match status" value="2"/>
</dbReference>
<name>I0IAT8_PHYMF</name>
<feature type="transmembrane region" description="Helical" evidence="11">
    <location>
        <begin position="218"/>
        <end position="238"/>
    </location>
</feature>
<evidence type="ECO:0000313" key="12">
    <source>
        <dbReference type="EMBL" id="BAM02376.1"/>
    </source>
</evidence>